<dbReference type="InterPro" id="IPR007497">
    <property type="entry name" value="SIMPL/DUF541"/>
</dbReference>
<proteinExistence type="inferred from homology"/>
<evidence type="ECO:0000256" key="5">
    <source>
        <dbReference type="ARBA" id="ARBA00023242"/>
    </source>
</evidence>
<reference evidence="7 8" key="1">
    <citation type="submission" date="2021-04" db="EMBL/GenBank/DDBJ databases">
        <authorList>
            <person name="De Guttry C."/>
            <person name="Zahm M."/>
            <person name="Klopp C."/>
            <person name="Cabau C."/>
            <person name="Louis A."/>
            <person name="Berthelot C."/>
            <person name="Parey E."/>
            <person name="Roest Crollius H."/>
            <person name="Montfort J."/>
            <person name="Robinson-Rechavi M."/>
            <person name="Bucao C."/>
            <person name="Bouchez O."/>
            <person name="Gislard M."/>
            <person name="Lluch J."/>
            <person name="Milhes M."/>
            <person name="Lampietro C."/>
            <person name="Lopez Roques C."/>
            <person name="Donnadieu C."/>
            <person name="Braasch I."/>
            <person name="Desvignes T."/>
            <person name="Postlethwait J."/>
            <person name="Bobe J."/>
            <person name="Wedekind C."/>
            <person name="Guiguen Y."/>
        </authorList>
    </citation>
    <scope>NUCLEOTIDE SEQUENCE [LARGE SCALE GENOMIC DNA]</scope>
    <source>
        <strain evidence="7">Cs_M1</strain>
        <tissue evidence="7">Blood</tissue>
    </source>
</reference>
<dbReference type="GO" id="GO:0005737">
    <property type="term" value="C:cytoplasm"/>
    <property type="evidence" value="ECO:0007669"/>
    <property type="project" value="UniProtKB-SubCell"/>
</dbReference>
<dbReference type="Proteomes" id="UP001356427">
    <property type="component" value="Unassembled WGS sequence"/>
</dbReference>
<name>A0AAN8M6N3_9TELE</name>
<dbReference type="Pfam" id="PF04402">
    <property type="entry name" value="SIMPL"/>
    <property type="match status" value="1"/>
</dbReference>
<dbReference type="EMBL" id="JAGTTL010000008">
    <property type="protein sequence ID" value="KAK6318791.1"/>
    <property type="molecule type" value="Genomic_DNA"/>
</dbReference>
<evidence type="ECO:0008006" key="9">
    <source>
        <dbReference type="Google" id="ProtNLM"/>
    </source>
</evidence>
<dbReference type="Gene3D" id="3.30.70.2970">
    <property type="entry name" value="Protein of unknown function (DUF541), domain 2"/>
    <property type="match status" value="1"/>
</dbReference>
<dbReference type="InterPro" id="IPR030312">
    <property type="entry name" value="IRAK1BP1"/>
</dbReference>
<dbReference type="PANTHER" id="PTHR18842:SF2">
    <property type="entry name" value="INTERLEUKIN-1 RECEPTOR-ASSOCIATED KINASE 1-BINDING PROTEIN 1"/>
    <property type="match status" value="1"/>
</dbReference>
<evidence type="ECO:0000256" key="6">
    <source>
        <dbReference type="SAM" id="MobiDB-lite"/>
    </source>
</evidence>
<dbReference type="GO" id="GO:0005634">
    <property type="term" value="C:nucleus"/>
    <property type="evidence" value="ECO:0007669"/>
    <property type="project" value="UniProtKB-SubCell"/>
</dbReference>
<dbReference type="AlphaFoldDB" id="A0AAN8M6N3"/>
<comment type="similarity">
    <text evidence="3">Belongs to the IRAK1BP1 family.</text>
</comment>
<evidence type="ECO:0000313" key="8">
    <source>
        <dbReference type="Proteomes" id="UP001356427"/>
    </source>
</evidence>
<evidence type="ECO:0000256" key="1">
    <source>
        <dbReference type="ARBA" id="ARBA00004123"/>
    </source>
</evidence>
<evidence type="ECO:0000256" key="2">
    <source>
        <dbReference type="ARBA" id="ARBA00004496"/>
    </source>
</evidence>
<sequence length="250" mass="27910">MASSPSRVFAALLPAAGDIYRDENEPGMGGHTVTVQQTQNSARGVQVTGSAEVSCPADRATVSVSFKNSKETVNDVTNSISRRVEYILQTLRQHHVKGEELTVTRNIYRADDLYHMEAQVMVVFSDFGQMERVCVVLLEKLDKSVCVSVPHFYHSEECLSLLRRRVCVAAAENARLKASEMSSMLGQTLGHPLLVREEEATERRDAGRERVMEGGEGRRGEGVHRPSITATSRVFVTFNLRPKDRTRKKF</sequence>
<organism evidence="7 8">
    <name type="scientific">Coregonus suidteri</name>
    <dbReference type="NCBI Taxonomy" id="861788"/>
    <lineage>
        <taxon>Eukaryota</taxon>
        <taxon>Metazoa</taxon>
        <taxon>Chordata</taxon>
        <taxon>Craniata</taxon>
        <taxon>Vertebrata</taxon>
        <taxon>Euteleostomi</taxon>
        <taxon>Actinopterygii</taxon>
        <taxon>Neopterygii</taxon>
        <taxon>Teleostei</taxon>
        <taxon>Protacanthopterygii</taxon>
        <taxon>Salmoniformes</taxon>
        <taxon>Salmonidae</taxon>
        <taxon>Coregoninae</taxon>
        <taxon>Coregonus</taxon>
    </lineage>
</organism>
<dbReference type="GO" id="GO:0006955">
    <property type="term" value="P:immune response"/>
    <property type="evidence" value="ECO:0007669"/>
    <property type="project" value="InterPro"/>
</dbReference>
<evidence type="ECO:0000313" key="7">
    <source>
        <dbReference type="EMBL" id="KAK6318791.1"/>
    </source>
</evidence>
<dbReference type="PANTHER" id="PTHR18842">
    <property type="entry name" value="INTERLEUKIN-1 RECEPTOR-ASSOCIATED KINASE 1-BINDING PROTEIN 1"/>
    <property type="match status" value="1"/>
</dbReference>
<dbReference type="GO" id="GO:0043123">
    <property type="term" value="P:positive regulation of canonical NF-kappaB signal transduction"/>
    <property type="evidence" value="ECO:0007669"/>
    <property type="project" value="InterPro"/>
</dbReference>
<accession>A0AAN8M6N3</accession>
<comment type="subcellular location">
    <subcellularLocation>
        <location evidence="2">Cytoplasm</location>
    </subcellularLocation>
    <subcellularLocation>
        <location evidence="1">Nucleus</location>
    </subcellularLocation>
</comment>
<evidence type="ECO:0000256" key="4">
    <source>
        <dbReference type="ARBA" id="ARBA00022490"/>
    </source>
</evidence>
<keyword evidence="8" id="KW-1185">Reference proteome</keyword>
<keyword evidence="4" id="KW-0963">Cytoplasm</keyword>
<evidence type="ECO:0000256" key="3">
    <source>
        <dbReference type="ARBA" id="ARBA00005509"/>
    </source>
</evidence>
<comment type="caution">
    <text evidence="7">The sequence shown here is derived from an EMBL/GenBank/DDBJ whole genome shotgun (WGS) entry which is preliminary data.</text>
</comment>
<feature type="region of interest" description="Disordered" evidence="6">
    <location>
        <begin position="198"/>
        <end position="224"/>
    </location>
</feature>
<gene>
    <name evidence="7" type="ORF">J4Q44_G00100020</name>
</gene>
<protein>
    <recommendedName>
        <fullName evidence="9">Interleukin-1 receptor-associated kinase 1-binding protein 1</fullName>
    </recommendedName>
</protein>
<keyword evidence="5" id="KW-0539">Nucleus</keyword>
<dbReference type="Gene3D" id="3.30.110.170">
    <property type="entry name" value="Protein of unknown function (DUF541), domain 1"/>
    <property type="match status" value="1"/>
</dbReference>